<dbReference type="Proteomes" id="UP000007575">
    <property type="component" value="Plasmid P3"/>
</dbReference>
<dbReference type="HOGENOM" id="CLU_3134808_0_0_0"/>
<protein>
    <submittedName>
        <fullName evidence="1">Uncharacterized protein</fullName>
    </submittedName>
</protein>
<evidence type="ECO:0000313" key="1">
    <source>
        <dbReference type="EMBL" id="AFD27821.1"/>
    </source>
</evidence>
<reference evidence="1 2" key="1">
    <citation type="journal article" date="2012" name="PLoS ONE">
        <title>Genome sequence and transcriptome analysis of the radioresistant bacterium Deinococcus gobiensis: insights into the extreme environmental adaptations.</title>
        <authorList>
            <person name="Yuan M."/>
            <person name="Chen M."/>
            <person name="Zhang W."/>
            <person name="Lu W."/>
            <person name="Wang J."/>
            <person name="Yang M."/>
            <person name="Zhao P."/>
            <person name="Tang R."/>
            <person name="Li X."/>
            <person name="Hao Y."/>
            <person name="Zhou Z."/>
            <person name="Zhan Y."/>
            <person name="Yu H."/>
            <person name="Teng C."/>
            <person name="Yan Y."/>
            <person name="Ping S."/>
            <person name="Wang Y."/>
            <person name="Lin M."/>
        </authorList>
    </citation>
    <scope>NUCLEOTIDE SEQUENCE [LARGE SCALE GENOMIC DNA]</scope>
    <source>
        <strain evidence="2">DSM 21396 / JCM 16679 / CGMCC 1.7299 / I-0</strain>
        <plasmid evidence="1">P3</plasmid>
    </source>
</reference>
<keyword evidence="1" id="KW-0614">Plasmid</keyword>
<proteinExistence type="predicted"/>
<keyword evidence="2" id="KW-1185">Reference proteome</keyword>
<accession>H8H2S4</accession>
<sequence length="49" mass="5773">MLQGPPIINPEEQEIAKREIIARSDAKFDALEEWIAKRLSRYIPKNKKH</sequence>
<geneLocation type="plasmid" evidence="1 2">
    <name>P3</name>
</geneLocation>
<gene>
    <name evidence="1" type="ordered locus">DGo_PC0029</name>
</gene>
<name>H8H2S4_DEIGI</name>
<evidence type="ECO:0000313" key="2">
    <source>
        <dbReference type="Proteomes" id="UP000007575"/>
    </source>
</evidence>
<dbReference type="AlphaFoldDB" id="H8H2S4"/>
<organism evidence="1 2">
    <name type="scientific">Deinococcus gobiensis (strain DSM 21396 / JCM 16679 / CGMCC 1.7299 / I-0)</name>
    <dbReference type="NCBI Taxonomy" id="745776"/>
    <lineage>
        <taxon>Bacteria</taxon>
        <taxon>Thermotogati</taxon>
        <taxon>Deinococcota</taxon>
        <taxon>Deinococci</taxon>
        <taxon>Deinococcales</taxon>
        <taxon>Deinococcaceae</taxon>
        <taxon>Deinococcus</taxon>
    </lineage>
</organism>
<dbReference type="KEGG" id="dgo:DGo_PC0029"/>
<dbReference type="EMBL" id="CP002194">
    <property type="protein sequence ID" value="AFD27821.1"/>
    <property type="molecule type" value="Genomic_DNA"/>
</dbReference>